<reference evidence="1" key="2">
    <citation type="journal article" date="2021" name="Microbiome">
        <title>Successional dynamics and alternative stable states in a saline activated sludge microbial community over 9 years.</title>
        <authorList>
            <person name="Wang Y."/>
            <person name="Ye J."/>
            <person name="Ju F."/>
            <person name="Liu L."/>
            <person name="Boyd J.A."/>
            <person name="Deng Y."/>
            <person name="Parks D.H."/>
            <person name="Jiang X."/>
            <person name="Yin X."/>
            <person name="Woodcroft B.J."/>
            <person name="Tyson G.W."/>
            <person name="Hugenholtz P."/>
            <person name="Polz M.F."/>
            <person name="Zhang T."/>
        </authorList>
    </citation>
    <scope>NUCLEOTIDE SEQUENCE</scope>
    <source>
        <strain evidence="1">HKST-UBA02</strain>
    </source>
</reference>
<protein>
    <submittedName>
        <fullName evidence="1">Uncharacterized protein</fullName>
    </submittedName>
</protein>
<comment type="caution">
    <text evidence="1">The sequence shown here is derived from an EMBL/GenBank/DDBJ whole genome shotgun (WGS) entry which is preliminary data.</text>
</comment>
<evidence type="ECO:0000313" key="1">
    <source>
        <dbReference type="EMBL" id="MCA9759799.1"/>
    </source>
</evidence>
<dbReference type="AlphaFoldDB" id="A0A956SHN1"/>
<organism evidence="1 2">
    <name type="scientific">Eiseniibacteriota bacterium</name>
    <dbReference type="NCBI Taxonomy" id="2212470"/>
    <lineage>
        <taxon>Bacteria</taxon>
        <taxon>Candidatus Eiseniibacteriota</taxon>
    </lineage>
</organism>
<accession>A0A956SHN1</accession>
<gene>
    <name evidence="1" type="ORF">KDA27_28640</name>
</gene>
<sequence length="363" mass="38598">MTSSWNYDYYNRFLLVLCEATGVNGAPEVYHRSWCSDPNGDWLSPDDGIPSYGASVSSFNSPISTCNSLGSSFAVLLYGWVEGEGGTGVTLSRRSDCRLDAVHDLPVSNPLATAIGAESGDVVQLWTENSDGTIQLRAREGSTPPCSIQRVDALTPALVGPAGWPPTRFRAYNNCTGVGIPDLPIEFILFDDPAIVLAADQSPWVSGETDDDGYAEFHIRGGGCLWQTVPVGPWEWCWADLEGIRSPDIDADCVVTESDRLYIEQRLGSYDFCADLDGSGLVDAGDLAVVDATMGDSCEDTSGIDAPVGSGPRLQLTVAPNPAQDQTILRIVQPNDGTGITAVRVLDAGGRQVKTIRVSSAGG</sequence>
<name>A0A956SHN1_UNCEI</name>
<dbReference type="PROSITE" id="PS00018">
    <property type="entry name" value="EF_HAND_1"/>
    <property type="match status" value="1"/>
</dbReference>
<dbReference type="EMBL" id="JAGQHS010000507">
    <property type="protein sequence ID" value="MCA9759799.1"/>
    <property type="molecule type" value="Genomic_DNA"/>
</dbReference>
<feature type="non-terminal residue" evidence="1">
    <location>
        <position position="363"/>
    </location>
</feature>
<proteinExistence type="predicted"/>
<reference evidence="1" key="1">
    <citation type="submission" date="2020-04" db="EMBL/GenBank/DDBJ databases">
        <authorList>
            <person name="Zhang T."/>
        </authorList>
    </citation>
    <scope>NUCLEOTIDE SEQUENCE</scope>
    <source>
        <strain evidence="1">HKST-UBA02</strain>
    </source>
</reference>
<dbReference type="InterPro" id="IPR018247">
    <property type="entry name" value="EF_Hand_1_Ca_BS"/>
</dbReference>
<dbReference type="Proteomes" id="UP000739538">
    <property type="component" value="Unassembled WGS sequence"/>
</dbReference>
<evidence type="ECO:0000313" key="2">
    <source>
        <dbReference type="Proteomes" id="UP000739538"/>
    </source>
</evidence>